<dbReference type="STRING" id="1631356.VV01_19805"/>
<organism evidence="2 3">
    <name type="scientific">Luteipulveratus halotolerans</name>
    <dbReference type="NCBI Taxonomy" id="1631356"/>
    <lineage>
        <taxon>Bacteria</taxon>
        <taxon>Bacillati</taxon>
        <taxon>Actinomycetota</taxon>
        <taxon>Actinomycetes</taxon>
        <taxon>Micrococcales</taxon>
        <taxon>Dermacoccaceae</taxon>
        <taxon>Luteipulveratus</taxon>
    </lineage>
</organism>
<feature type="region of interest" description="Disordered" evidence="1">
    <location>
        <begin position="63"/>
        <end position="137"/>
    </location>
</feature>
<feature type="compositionally biased region" description="Low complexity" evidence="1">
    <location>
        <begin position="63"/>
        <end position="84"/>
    </location>
</feature>
<evidence type="ECO:0000313" key="3">
    <source>
        <dbReference type="Proteomes" id="UP000037397"/>
    </source>
</evidence>
<feature type="compositionally biased region" description="Pro residues" evidence="1">
    <location>
        <begin position="85"/>
        <end position="94"/>
    </location>
</feature>
<feature type="compositionally biased region" description="Low complexity" evidence="1">
    <location>
        <begin position="95"/>
        <end position="127"/>
    </location>
</feature>
<protein>
    <submittedName>
        <fullName evidence="2">Uncharacterized protein</fullName>
    </submittedName>
</protein>
<accession>A0A0L6CM46</accession>
<feature type="region of interest" description="Disordered" evidence="1">
    <location>
        <begin position="1"/>
        <end position="23"/>
    </location>
</feature>
<reference evidence="3" key="1">
    <citation type="submission" date="2015-03" db="EMBL/GenBank/DDBJ databases">
        <title>Luteipulveratus halotolerans sp. nov., a novel actinobacterium (Dermacoccaceae) from Sarawak, Malaysia.</title>
        <authorList>
            <person name="Juboi H."/>
            <person name="Basik A."/>
            <person name="Shamsul S.S."/>
            <person name="Arnold P."/>
            <person name="Schmitt E.K."/>
            <person name="Sanglier J.-J."/>
            <person name="Yeo T."/>
        </authorList>
    </citation>
    <scope>NUCLEOTIDE SEQUENCE [LARGE SCALE GENOMIC DNA]</scope>
    <source>
        <strain evidence="3">C296001</strain>
    </source>
</reference>
<dbReference type="AlphaFoldDB" id="A0A0L6CM46"/>
<evidence type="ECO:0000313" key="2">
    <source>
        <dbReference type="EMBL" id="KNX38871.1"/>
    </source>
</evidence>
<proteinExistence type="predicted"/>
<comment type="caution">
    <text evidence="2">The sequence shown here is derived from an EMBL/GenBank/DDBJ whole genome shotgun (WGS) entry which is preliminary data.</text>
</comment>
<dbReference type="Proteomes" id="UP000037397">
    <property type="component" value="Unassembled WGS sequence"/>
</dbReference>
<gene>
    <name evidence="2" type="ORF">VV01_19805</name>
</gene>
<name>A0A0L6CM46_9MICO</name>
<sequence>MVEGTGLGAPATRDDYDDYGYDDQPVFVREEPAIQPRSMVAGALVAVVLGGAAIAAYAAMRGDDSSGAGAAGAMSTTTASSPARPATPAPPASTPRPTSARPSTTTSTTSTPPPATFSNPPSATSTAPPAPSLPTSNDQAIVSLNHRADTDEAATPIDGRWVVQLDSKYVGVRDRSQQIERFTARDIWNRFQTVISDPRFGGKVRIVRDTHFGTRVGPDGKTTWIALLDLDQGSKASAQAWCEANFTERGKALANVCFPRQITPPRG</sequence>
<evidence type="ECO:0000256" key="1">
    <source>
        <dbReference type="SAM" id="MobiDB-lite"/>
    </source>
</evidence>
<dbReference type="EMBL" id="LAIR01000002">
    <property type="protein sequence ID" value="KNX38871.1"/>
    <property type="molecule type" value="Genomic_DNA"/>
</dbReference>
<keyword evidence="3" id="KW-1185">Reference proteome</keyword>